<dbReference type="OrthoDB" id="10029326at2759"/>
<dbReference type="EMBL" id="KZ613545">
    <property type="protein sequence ID" value="PMD12640.1"/>
    <property type="molecule type" value="Genomic_DNA"/>
</dbReference>
<name>A0A2J6PF30_9HELO</name>
<feature type="transmembrane region" description="Helical" evidence="1">
    <location>
        <begin position="64"/>
        <end position="86"/>
    </location>
</feature>
<keyword evidence="1" id="KW-0472">Membrane</keyword>
<gene>
    <name evidence="2" type="ORF">NA56DRAFT_586838</name>
</gene>
<keyword evidence="1" id="KW-1133">Transmembrane helix</keyword>
<evidence type="ECO:0000313" key="2">
    <source>
        <dbReference type="EMBL" id="PMD12640.1"/>
    </source>
</evidence>
<accession>A0A2J6PF30</accession>
<protein>
    <submittedName>
        <fullName evidence="2">Uncharacterized protein</fullName>
    </submittedName>
</protein>
<reference evidence="2 3" key="1">
    <citation type="submission" date="2016-05" db="EMBL/GenBank/DDBJ databases">
        <title>A degradative enzymes factory behind the ericoid mycorrhizal symbiosis.</title>
        <authorList>
            <consortium name="DOE Joint Genome Institute"/>
            <person name="Martino E."/>
            <person name="Morin E."/>
            <person name="Grelet G."/>
            <person name="Kuo A."/>
            <person name="Kohler A."/>
            <person name="Daghino S."/>
            <person name="Barry K."/>
            <person name="Choi C."/>
            <person name="Cichocki N."/>
            <person name="Clum A."/>
            <person name="Copeland A."/>
            <person name="Hainaut M."/>
            <person name="Haridas S."/>
            <person name="Labutti K."/>
            <person name="Lindquist E."/>
            <person name="Lipzen A."/>
            <person name="Khouja H.-R."/>
            <person name="Murat C."/>
            <person name="Ohm R."/>
            <person name="Olson A."/>
            <person name="Spatafora J."/>
            <person name="Veneault-Fourrey C."/>
            <person name="Henrissat B."/>
            <person name="Grigoriev I."/>
            <person name="Martin F."/>
            <person name="Perotto S."/>
        </authorList>
    </citation>
    <scope>NUCLEOTIDE SEQUENCE [LARGE SCALE GENOMIC DNA]</scope>
    <source>
        <strain evidence="2 3">UAMH 7357</strain>
    </source>
</reference>
<proteinExistence type="predicted"/>
<dbReference type="AlphaFoldDB" id="A0A2J6PF30"/>
<organism evidence="2 3">
    <name type="scientific">Hyaloscypha hepaticicola</name>
    <dbReference type="NCBI Taxonomy" id="2082293"/>
    <lineage>
        <taxon>Eukaryota</taxon>
        <taxon>Fungi</taxon>
        <taxon>Dikarya</taxon>
        <taxon>Ascomycota</taxon>
        <taxon>Pezizomycotina</taxon>
        <taxon>Leotiomycetes</taxon>
        <taxon>Helotiales</taxon>
        <taxon>Hyaloscyphaceae</taxon>
        <taxon>Hyaloscypha</taxon>
    </lineage>
</organism>
<feature type="transmembrane region" description="Helical" evidence="1">
    <location>
        <begin position="20"/>
        <end position="43"/>
    </location>
</feature>
<evidence type="ECO:0000313" key="3">
    <source>
        <dbReference type="Proteomes" id="UP000235672"/>
    </source>
</evidence>
<dbReference type="STRING" id="1745343.A0A2J6PF30"/>
<feature type="transmembrane region" description="Helical" evidence="1">
    <location>
        <begin position="185"/>
        <end position="208"/>
    </location>
</feature>
<evidence type="ECO:0000256" key="1">
    <source>
        <dbReference type="SAM" id="Phobius"/>
    </source>
</evidence>
<keyword evidence="1" id="KW-0812">Transmembrane</keyword>
<keyword evidence="3" id="KW-1185">Reference proteome</keyword>
<sequence length="227" mass="24754">MADLTFGRSLRQLEPLISTSGSITTLDLGSGIFVPFCTSYFGLKGLDEVMGIGIMVSKKELKTILPTIGLAYILPSMAMFAVPGLVNRQWINGVFFQPFPLYAYAIQRTLLSLPSTSENEEEEKSATETDLRLIYGISAAASARAAKVLRYDQLCSFGAGAVWTLLHFWDLKRDGYMRNAGWGKILGVFGAMNVIGGPGAAMAGMWAWRESAVNKETMSRKGESEAE</sequence>
<dbReference type="Proteomes" id="UP000235672">
    <property type="component" value="Unassembled WGS sequence"/>
</dbReference>